<protein>
    <submittedName>
        <fullName evidence="2">Uncharacterized protein</fullName>
    </submittedName>
</protein>
<sequence length="415" mass="43328">MKKRGAAAVASPKPGRTKRRKGAVLPEDVRSSEATSEDDIQGSVQHEDSGATDRGLPHHALPATNALPAAVVRGEPGGETGIQDSADKSEHSEAQDESDPDSLAKPILLDIQEAAAQLSKLTGLQLETALNALKETQESVFGQASSVAGVTLVQTWLEEAQVWLACNMEVQEEIDDVRLAMQESLQEFEAAKAADDVPLTERPPDYLHDRFLPAATGKSSRTGGGPGSIVFRCLSAFACYHALFADGDHKAPLVKLAELECKCHRWYPSKGTMRFWELLGEECATVAAEAGDATLALQREGWVACGEGPDHCGICAAALGKSAAGTGPSTSAPMLAASGPSRSAVGTATRSAVLAALGAFAALKVPEMEEKISKMPSVSGQIPDVFVALGDPPGCGTGSDAECIELLDSESGSER</sequence>
<dbReference type="Proteomes" id="UP000747110">
    <property type="component" value="Unassembled WGS sequence"/>
</dbReference>
<comment type="caution">
    <text evidence="2">The sequence shown here is derived from an EMBL/GenBank/DDBJ whole genome shotgun (WGS) entry which is preliminary data.</text>
</comment>
<name>A0A8J4CDH7_9CHLO</name>
<evidence type="ECO:0000313" key="2">
    <source>
        <dbReference type="EMBL" id="GIL79592.1"/>
    </source>
</evidence>
<dbReference type="EMBL" id="BNCP01000016">
    <property type="protein sequence ID" value="GIL79592.1"/>
    <property type="molecule type" value="Genomic_DNA"/>
</dbReference>
<accession>A0A8J4CDH7</accession>
<evidence type="ECO:0000313" key="4">
    <source>
        <dbReference type="Proteomes" id="UP000747110"/>
    </source>
</evidence>
<proteinExistence type="predicted"/>
<gene>
    <name evidence="2" type="ORF">Vretifemale_8912</name>
    <name evidence="3" type="ORF">Vretimale_12297</name>
</gene>
<evidence type="ECO:0000256" key="1">
    <source>
        <dbReference type="SAM" id="MobiDB-lite"/>
    </source>
</evidence>
<reference evidence="2" key="1">
    <citation type="journal article" date="2021" name="Proc. Natl. Acad. Sci. U.S.A.">
        <title>Three genomes in the algal genus Volvox reveal the fate of a haploid sex-determining region after a transition to homothallism.</title>
        <authorList>
            <person name="Yamamoto K."/>
            <person name="Hamaji T."/>
            <person name="Kawai-Toyooka H."/>
            <person name="Matsuzaki R."/>
            <person name="Takahashi F."/>
            <person name="Nishimura Y."/>
            <person name="Kawachi M."/>
            <person name="Noguchi H."/>
            <person name="Minakuchi Y."/>
            <person name="Umen J.G."/>
            <person name="Toyoda A."/>
            <person name="Nozaki H."/>
        </authorList>
    </citation>
    <scope>NUCLEOTIDE SEQUENCE</scope>
    <source>
        <strain evidence="3">NIES-3785</strain>
        <strain evidence="2">NIES-3786</strain>
    </source>
</reference>
<dbReference type="AlphaFoldDB" id="A0A8J4CDH7"/>
<evidence type="ECO:0000313" key="3">
    <source>
        <dbReference type="EMBL" id="GIM08210.1"/>
    </source>
</evidence>
<dbReference type="EMBL" id="BNCQ01000027">
    <property type="protein sequence ID" value="GIM08210.1"/>
    <property type="molecule type" value="Genomic_DNA"/>
</dbReference>
<dbReference type="Proteomes" id="UP000722791">
    <property type="component" value="Unassembled WGS sequence"/>
</dbReference>
<dbReference type="OrthoDB" id="550112at2759"/>
<keyword evidence="4" id="KW-1185">Reference proteome</keyword>
<feature type="region of interest" description="Disordered" evidence="1">
    <location>
        <begin position="1"/>
        <end position="101"/>
    </location>
</feature>
<organism evidence="2 4">
    <name type="scientific">Volvox reticuliferus</name>
    <dbReference type="NCBI Taxonomy" id="1737510"/>
    <lineage>
        <taxon>Eukaryota</taxon>
        <taxon>Viridiplantae</taxon>
        <taxon>Chlorophyta</taxon>
        <taxon>core chlorophytes</taxon>
        <taxon>Chlorophyceae</taxon>
        <taxon>CS clade</taxon>
        <taxon>Chlamydomonadales</taxon>
        <taxon>Volvocaceae</taxon>
        <taxon>Volvox</taxon>
    </lineage>
</organism>
<feature type="compositionally biased region" description="Basic and acidic residues" evidence="1">
    <location>
        <begin position="85"/>
        <end position="94"/>
    </location>
</feature>